<evidence type="ECO:0000256" key="2">
    <source>
        <dbReference type="ARBA" id="ARBA00022670"/>
    </source>
</evidence>
<feature type="active site" description="Charge relay system" evidence="5">
    <location>
        <position position="339"/>
    </location>
</feature>
<dbReference type="OrthoDB" id="9798386at2"/>
<dbReference type="PROSITE" id="PS00138">
    <property type="entry name" value="SUBTILASE_SER"/>
    <property type="match status" value="1"/>
</dbReference>
<evidence type="ECO:0000259" key="6">
    <source>
        <dbReference type="Pfam" id="PF00082"/>
    </source>
</evidence>
<evidence type="ECO:0000256" key="1">
    <source>
        <dbReference type="ARBA" id="ARBA00011073"/>
    </source>
</evidence>
<feature type="active site" description="Charge relay system" evidence="5">
    <location>
        <position position="118"/>
    </location>
</feature>
<dbReference type="EMBL" id="VFWZ01000002">
    <property type="protein sequence ID" value="TPN87973.1"/>
    <property type="molecule type" value="Genomic_DNA"/>
</dbReference>
<feature type="active site" description="Charge relay system" evidence="5">
    <location>
        <position position="511"/>
    </location>
</feature>
<organism evidence="7 8">
    <name type="scientific">Aquimarina algicola</name>
    <dbReference type="NCBI Taxonomy" id="2589995"/>
    <lineage>
        <taxon>Bacteria</taxon>
        <taxon>Pseudomonadati</taxon>
        <taxon>Bacteroidota</taxon>
        <taxon>Flavobacteriia</taxon>
        <taxon>Flavobacteriales</taxon>
        <taxon>Flavobacteriaceae</taxon>
        <taxon>Aquimarina</taxon>
    </lineage>
</organism>
<dbReference type="PANTHER" id="PTHR43399">
    <property type="entry name" value="SUBTILISIN-RELATED"/>
    <property type="match status" value="1"/>
</dbReference>
<accession>A0A504JK25</accession>
<dbReference type="InterPro" id="IPR051048">
    <property type="entry name" value="Peptidase_S8/S53_subtilisin"/>
</dbReference>
<evidence type="ECO:0000256" key="5">
    <source>
        <dbReference type="PROSITE-ProRule" id="PRU01240"/>
    </source>
</evidence>
<dbReference type="AlphaFoldDB" id="A0A504JK25"/>
<gene>
    <name evidence="7" type="ORF">FHK87_10395</name>
</gene>
<dbReference type="InterPro" id="IPR000209">
    <property type="entry name" value="Peptidase_S8/S53_dom"/>
</dbReference>
<dbReference type="InterPro" id="IPR015500">
    <property type="entry name" value="Peptidase_S8_subtilisin-rel"/>
</dbReference>
<dbReference type="PANTHER" id="PTHR43399:SF4">
    <property type="entry name" value="CELL WALL-ASSOCIATED PROTEASE"/>
    <property type="match status" value="1"/>
</dbReference>
<evidence type="ECO:0000256" key="4">
    <source>
        <dbReference type="ARBA" id="ARBA00022825"/>
    </source>
</evidence>
<dbReference type="InterPro" id="IPR036852">
    <property type="entry name" value="Peptidase_S8/S53_dom_sf"/>
</dbReference>
<dbReference type="InterPro" id="IPR023828">
    <property type="entry name" value="Peptidase_S8_Ser-AS"/>
</dbReference>
<dbReference type="Gene3D" id="3.40.50.200">
    <property type="entry name" value="Peptidase S8/S53 domain"/>
    <property type="match status" value="2"/>
</dbReference>
<proteinExistence type="inferred from homology"/>
<dbReference type="Proteomes" id="UP000315540">
    <property type="component" value="Unassembled WGS sequence"/>
</dbReference>
<protein>
    <submittedName>
        <fullName evidence="7">Peptidase S8</fullName>
    </submittedName>
</protein>
<sequence length="591" mass="66828">MPVMVYSLPKLHNLKASLKLYLLRFGKPGIQNISLMKNSFILLFTSIIFASCTQTEEKQFVAIDNIIPKTIALSEEQQKNWQYKDIIDDTIPGISLDKAYTEIIKDKKGAPIIIAVIDTKLDINHEDISKHIWINPKEIPDNNIDDDNNGYIDDMNGWNFLGNKKGEDVFYSNFESMRIIRKYDSVFSDKKPDQIPTELSEAYALYKKAQHLREKELKKGLQNQKYGDFLVNTYPESLATLQKIYPKQDYTLNELDSLYTVYKKDTVVSKLIYYMVNYKKYNLTQKRIHNYKKSFDAVMSKSLRYEHNERTLIGDDPENINDIKYGNPKVWNDDIPFQHAIGVAGAIAADRHNDKGINGILDHVKIMSLCVASSGGDEHDKDIALAIRYAADNGAKIINMSFGKPLSLNRSWVDDAIVYAESKDVLIVCSAGNDNIEINLENTHYPNDYSKTGEEISNNLIKVGASTYSLDKTLKAYFSNYSKKHIDLFAPGYKVYSTSHGNIYRPINGTSLSAPIVSGVAALIRSYHPDLSAFEVKDILMKSGVSYDIDVEIIQEDGSEKLVPFSKLSKSGKIVNAYNALLMAEQVANSK</sequence>
<dbReference type="SUPFAM" id="SSF52743">
    <property type="entry name" value="Subtilisin-like"/>
    <property type="match status" value="1"/>
</dbReference>
<feature type="domain" description="Peptidase S8/S53" evidence="6">
    <location>
        <begin position="112"/>
        <end position="543"/>
    </location>
</feature>
<dbReference type="Pfam" id="PF00082">
    <property type="entry name" value="Peptidase_S8"/>
    <property type="match status" value="1"/>
</dbReference>
<reference evidence="7 8" key="1">
    <citation type="submission" date="2019-06" db="EMBL/GenBank/DDBJ databases">
        <authorList>
            <person name="Meng X."/>
        </authorList>
    </citation>
    <scope>NUCLEOTIDE SEQUENCE [LARGE SCALE GENOMIC DNA]</scope>
    <source>
        <strain evidence="7 8">M625</strain>
    </source>
</reference>
<comment type="caution">
    <text evidence="7">The sequence shown here is derived from an EMBL/GenBank/DDBJ whole genome shotgun (WGS) entry which is preliminary data.</text>
</comment>
<keyword evidence="3 5" id="KW-0378">Hydrolase</keyword>
<dbReference type="PROSITE" id="PS51892">
    <property type="entry name" value="SUBTILASE"/>
    <property type="match status" value="1"/>
</dbReference>
<keyword evidence="2 5" id="KW-0645">Protease</keyword>
<keyword evidence="8" id="KW-1185">Reference proteome</keyword>
<comment type="similarity">
    <text evidence="1 5">Belongs to the peptidase S8 family.</text>
</comment>
<evidence type="ECO:0000313" key="7">
    <source>
        <dbReference type="EMBL" id="TPN87973.1"/>
    </source>
</evidence>
<dbReference type="GO" id="GO:0006508">
    <property type="term" value="P:proteolysis"/>
    <property type="evidence" value="ECO:0007669"/>
    <property type="project" value="UniProtKB-KW"/>
</dbReference>
<name>A0A504JK25_9FLAO</name>
<dbReference type="GO" id="GO:0004252">
    <property type="term" value="F:serine-type endopeptidase activity"/>
    <property type="evidence" value="ECO:0007669"/>
    <property type="project" value="UniProtKB-UniRule"/>
</dbReference>
<evidence type="ECO:0000256" key="3">
    <source>
        <dbReference type="ARBA" id="ARBA00022801"/>
    </source>
</evidence>
<keyword evidence="4 5" id="KW-0720">Serine protease</keyword>
<evidence type="ECO:0000313" key="8">
    <source>
        <dbReference type="Proteomes" id="UP000315540"/>
    </source>
</evidence>
<dbReference type="PRINTS" id="PR00723">
    <property type="entry name" value="SUBTILISIN"/>
</dbReference>